<keyword evidence="9" id="KW-1185">Reference proteome</keyword>
<dbReference type="PRINTS" id="PR00505">
    <property type="entry name" value="D12N6MTFRASE"/>
</dbReference>
<keyword evidence="4 7" id="KW-0808">Transferase</keyword>
<dbReference type="PANTHER" id="PTHR30481">
    <property type="entry name" value="DNA ADENINE METHYLASE"/>
    <property type="match status" value="1"/>
</dbReference>
<comment type="catalytic activity">
    <reaction evidence="6 7">
        <text>a 2'-deoxyadenosine in DNA + S-adenosyl-L-methionine = an N(6)-methyl-2'-deoxyadenosine in DNA + S-adenosyl-L-homocysteine + H(+)</text>
        <dbReference type="Rhea" id="RHEA:15197"/>
        <dbReference type="Rhea" id="RHEA-COMP:12418"/>
        <dbReference type="Rhea" id="RHEA-COMP:12419"/>
        <dbReference type="ChEBI" id="CHEBI:15378"/>
        <dbReference type="ChEBI" id="CHEBI:57856"/>
        <dbReference type="ChEBI" id="CHEBI:59789"/>
        <dbReference type="ChEBI" id="CHEBI:90615"/>
        <dbReference type="ChEBI" id="CHEBI:90616"/>
        <dbReference type="EC" id="2.1.1.72"/>
    </reaction>
</comment>
<evidence type="ECO:0000256" key="2">
    <source>
        <dbReference type="ARBA" id="ARBA00011900"/>
    </source>
</evidence>
<dbReference type="InterPro" id="IPR029063">
    <property type="entry name" value="SAM-dependent_MTases_sf"/>
</dbReference>
<accession>A0ABY5BVZ8</accession>
<dbReference type="EMBL" id="CP097121">
    <property type="protein sequence ID" value="USS90681.1"/>
    <property type="molecule type" value="Genomic_DNA"/>
</dbReference>
<dbReference type="EC" id="2.1.1.72" evidence="2 7"/>
<dbReference type="InterPro" id="IPR002052">
    <property type="entry name" value="DNA_methylase_N6_adenine_CS"/>
</dbReference>
<dbReference type="Gene3D" id="3.40.50.150">
    <property type="entry name" value="Vaccinia Virus protein VP39"/>
    <property type="match status" value="1"/>
</dbReference>
<dbReference type="Proteomes" id="UP001056164">
    <property type="component" value="Chromosome"/>
</dbReference>
<evidence type="ECO:0000256" key="3">
    <source>
        <dbReference type="ARBA" id="ARBA00022603"/>
    </source>
</evidence>
<protein>
    <recommendedName>
        <fullName evidence="2 7">Site-specific DNA-methyltransferase (adenine-specific)</fullName>
        <ecNumber evidence="2 7">2.1.1.72</ecNumber>
    </recommendedName>
</protein>
<dbReference type="PROSITE" id="PS00092">
    <property type="entry name" value="N6_MTASE"/>
    <property type="match status" value="1"/>
</dbReference>
<dbReference type="PIRSF" id="PIRSF000398">
    <property type="entry name" value="M_m6A_EcoRV"/>
    <property type="match status" value="1"/>
</dbReference>
<reference evidence="8" key="1">
    <citation type="submission" date="2022-05" db="EMBL/GenBank/DDBJ databases">
        <authorList>
            <person name="Oliphant S.A."/>
            <person name="Watson-Haigh N.S."/>
            <person name="Sumby K.M."/>
            <person name="Gardner J.M."/>
            <person name="Jiranek V."/>
        </authorList>
    </citation>
    <scope>NUCLEOTIDE SEQUENCE</scope>
    <source>
        <strain evidence="8">KI4_A6</strain>
    </source>
</reference>
<evidence type="ECO:0000256" key="1">
    <source>
        <dbReference type="ARBA" id="ARBA00006594"/>
    </source>
</evidence>
<evidence type="ECO:0000256" key="5">
    <source>
        <dbReference type="ARBA" id="ARBA00022691"/>
    </source>
</evidence>
<evidence type="ECO:0000313" key="8">
    <source>
        <dbReference type="EMBL" id="USS90681.1"/>
    </source>
</evidence>
<dbReference type="PANTHER" id="PTHR30481:SF3">
    <property type="entry name" value="DNA ADENINE METHYLASE"/>
    <property type="match status" value="1"/>
</dbReference>
<keyword evidence="3 7" id="KW-0489">Methyltransferase</keyword>
<gene>
    <name evidence="8" type="ORF">M3M37_00155</name>
</gene>
<comment type="similarity">
    <text evidence="1 7">Belongs to the N(4)/N(6)-methyltransferase family.</text>
</comment>
<sequence>MVIEKSNSAEPFVKWAGGKRQLLPEIMKYIPDKINNYYEPFIGGGAVFFNIKCNHPIINDFNRELINSYMVVKNDVENLINLLKIHENNNSKEYYYKLRSWDRTNSIENKSNTERAARFIYLNKTGFNGLFRVNSQEQFNVPYGRYKHPSIVNVENLRKASLYLNNSEATILNGDYYNAIKKAKKGDFVYLDPPYAPLTQDRESFVGYTINGFGKDQQIRLRNVFDELTNKGVYAMLSNSKVPLIENLYEKYKNTTKIVSAKRNINSNTSGRGEVQELLIKNY</sequence>
<evidence type="ECO:0000256" key="6">
    <source>
        <dbReference type="ARBA" id="ARBA00047942"/>
    </source>
</evidence>
<dbReference type="InterPro" id="IPR012327">
    <property type="entry name" value="MeTrfase_D12"/>
</dbReference>
<proteinExistence type="inferred from homology"/>
<name>A0ABY5BVZ8_9LACO</name>
<dbReference type="NCBIfam" id="TIGR00571">
    <property type="entry name" value="dam"/>
    <property type="match status" value="1"/>
</dbReference>
<dbReference type="GO" id="GO:0032259">
    <property type="term" value="P:methylation"/>
    <property type="evidence" value="ECO:0007669"/>
    <property type="project" value="UniProtKB-KW"/>
</dbReference>
<dbReference type="Pfam" id="PF02086">
    <property type="entry name" value="MethyltransfD12"/>
    <property type="match status" value="1"/>
</dbReference>
<dbReference type="GO" id="GO:0008168">
    <property type="term" value="F:methyltransferase activity"/>
    <property type="evidence" value="ECO:0007669"/>
    <property type="project" value="UniProtKB-KW"/>
</dbReference>
<evidence type="ECO:0000313" key="9">
    <source>
        <dbReference type="Proteomes" id="UP001056164"/>
    </source>
</evidence>
<dbReference type="Gene3D" id="1.10.1020.10">
    <property type="entry name" value="Adenine-specific Methyltransferase, Domain 2"/>
    <property type="match status" value="1"/>
</dbReference>
<evidence type="ECO:0000256" key="4">
    <source>
        <dbReference type="ARBA" id="ARBA00022679"/>
    </source>
</evidence>
<evidence type="ECO:0000256" key="7">
    <source>
        <dbReference type="RuleBase" id="RU361257"/>
    </source>
</evidence>
<dbReference type="InterPro" id="IPR012263">
    <property type="entry name" value="M_m6A_EcoRV"/>
</dbReference>
<organism evidence="8 9">
    <name type="scientific">Fructilactobacillus carniphilus</name>
    <dbReference type="NCBI Taxonomy" id="2940297"/>
    <lineage>
        <taxon>Bacteria</taxon>
        <taxon>Bacillati</taxon>
        <taxon>Bacillota</taxon>
        <taxon>Bacilli</taxon>
        <taxon>Lactobacillales</taxon>
        <taxon>Lactobacillaceae</taxon>
        <taxon>Fructilactobacillus</taxon>
    </lineage>
</organism>
<keyword evidence="5 7" id="KW-0949">S-adenosyl-L-methionine</keyword>
<dbReference type="RefSeq" id="WP_252795194.1">
    <property type="nucleotide sequence ID" value="NZ_CP097121.1"/>
</dbReference>
<dbReference type="SUPFAM" id="SSF53335">
    <property type="entry name" value="S-adenosyl-L-methionine-dependent methyltransferases"/>
    <property type="match status" value="1"/>
</dbReference>
<dbReference type="InterPro" id="IPR023095">
    <property type="entry name" value="Ade_MeTrfase_dom_2"/>
</dbReference>